<organism evidence="1">
    <name type="scientific">Rhipicephalus microplus</name>
    <name type="common">Cattle tick</name>
    <name type="synonym">Boophilus microplus</name>
    <dbReference type="NCBI Taxonomy" id="6941"/>
    <lineage>
        <taxon>Eukaryota</taxon>
        <taxon>Metazoa</taxon>
        <taxon>Ecdysozoa</taxon>
        <taxon>Arthropoda</taxon>
        <taxon>Chelicerata</taxon>
        <taxon>Arachnida</taxon>
        <taxon>Acari</taxon>
        <taxon>Parasitiformes</taxon>
        <taxon>Ixodida</taxon>
        <taxon>Ixodoidea</taxon>
        <taxon>Ixodidae</taxon>
        <taxon>Rhipicephalinae</taxon>
        <taxon>Rhipicephalus</taxon>
        <taxon>Boophilus</taxon>
    </lineage>
</organism>
<protein>
    <submittedName>
        <fullName evidence="1">Uncharacterized protein</fullName>
    </submittedName>
</protein>
<reference evidence="1" key="1">
    <citation type="submission" date="2020-03" db="EMBL/GenBank/DDBJ databases">
        <title>A transcriptome and proteome of the tick Rhipicephalus microplus shaped by the genetic composition of its hosts and developmental stage.</title>
        <authorList>
            <person name="Garcia G.R."/>
            <person name="Ribeiro J.M.C."/>
            <person name="Maruyama S.R."/>
            <person name="Gardinasse L.G."/>
            <person name="Nelson K."/>
            <person name="Ferreira B.R."/>
            <person name="Andrade T.G."/>
            <person name="Santos I.K.F.M."/>
        </authorList>
    </citation>
    <scope>NUCLEOTIDE SEQUENCE</scope>
    <source>
        <strain evidence="1">NSGR</strain>
        <tissue evidence="1">Salivary glands</tissue>
    </source>
</reference>
<sequence>MYKFCQFEESSPINKTFQAGRLPNKTVLTVTRCSRNKALLQFDWLNKTHTHKHSCDEHSAHHFTMHIASYTKKNCTAVLLSLPSETIYYMRLLCNTKKNPFCSHTVHTRVEIGLLKIN</sequence>
<evidence type="ECO:0000313" key="1">
    <source>
        <dbReference type="EMBL" id="NIE50105.1"/>
    </source>
</evidence>
<dbReference type="AlphaFoldDB" id="A0A6G5AGI5"/>
<dbReference type="EMBL" id="GIKN01007832">
    <property type="protein sequence ID" value="NIE50105.1"/>
    <property type="molecule type" value="Transcribed_RNA"/>
</dbReference>
<name>A0A6G5AGI5_RHIMP</name>
<proteinExistence type="predicted"/>
<accession>A0A6G5AGI5</accession>